<dbReference type="EMBL" id="AWEY01000004">
    <property type="protein sequence ID" value="ERK40452.1"/>
    <property type="molecule type" value="Genomic_DNA"/>
</dbReference>
<dbReference type="Gene3D" id="3.40.50.1000">
    <property type="entry name" value="HAD superfamily/HAD-like"/>
    <property type="match status" value="1"/>
</dbReference>
<dbReference type="Gene3D" id="1.10.150.240">
    <property type="entry name" value="Putative phosphatase, domain 2"/>
    <property type="match status" value="1"/>
</dbReference>
<name>U2QNX0_9BACT</name>
<dbReference type="SUPFAM" id="SSF56784">
    <property type="entry name" value="HAD-like"/>
    <property type="match status" value="1"/>
</dbReference>
<reference evidence="1 2" key="1">
    <citation type="submission" date="2013-08" db="EMBL/GenBank/DDBJ databases">
        <authorList>
            <person name="Durkin A.S."/>
            <person name="Haft D.R."/>
            <person name="McCorrison J."/>
            <person name="Torralba M."/>
            <person name="Gillis M."/>
            <person name="Haft D.H."/>
            <person name="Methe B."/>
            <person name="Sutton G."/>
            <person name="Nelson K.E."/>
        </authorList>
    </citation>
    <scope>NUCLEOTIDE SEQUENCE [LARGE SCALE GENOMIC DNA]</scope>
    <source>
        <strain evidence="1 2">F0067</strain>
    </source>
</reference>
<dbReference type="GO" id="GO:0050308">
    <property type="term" value="F:sugar-phosphatase activity"/>
    <property type="evidence" value="ECO:0007669"/>
    <property type="project" value="TreeGrafter"/>
</dbReference>
<dbReference type="Pfam" id="PF13419">
    <property type="entry name" value="HAD_2"/>
    <property type="match status" value="1"/>
</dbReference>
<dbReference type="InterPro" id="IPR023214">
    <property type="entry name" value="HAD_sf"/>
</dbReference>
<evidence type="ECO:0000313" key="2">
    <source>
        <dbReference type="Proteomes" id="UP000016648"/>
    </source>
</evidence>
<keyword evidence="1" id="KW-0378">Hydrolase</keyword>
<dbReference type="InterPro" id="IPR023198">
    <property type="entry name" value="PGP-like_dom2"/>
</dbReference>
<accession>U2QNX0</accession>
<dbReference type="AlphaFoldDB" id="U2QNX0"/>
<dbReference type="RefSeq" id="WP_021588489.1">
    <property type="nucleotide sequence ID" value="NZ_AWEY01000004.1"/>
</dbReference>
<organism evidence="1 2">
    <name type="scientific">Segatella baroniae F0067</name>
    <dbReference type="NCBI Taxonomy" id="1115809"/>
    <lineage>
        <taxon>Bacteria</taxon>
        <taxon>Pseudomonadati</taxon>
        <taxon>Bacteroidota</taxon>
        <taxon>Bacteroidia</taxon>
        <taxon>Bacteroidales</taxon>
        <taxon>Prevotellaceae</taxon>
        <taxon>Segatella</taxon>
    </lineage>
</organism>
<dbReference type="InterPro" id="IPR051806">
    <property type="entry name" value="HAD-like_SPP"/>
</dbReference>
<comment type="caution">
    <text evidence="1">The sequence shown here is derived from an EMBL/GenBank/DDBJ whole genome shotgun (WGS) entry which is preliminary data.</text>
</comment>
<sequence length="240" mass="26824">MLEEKIKQYLGEHGFGRFCPKAVLFDMDGVLYDSMPHHAVAWQQSMAQFGVKMTAEDAYATEGARGIDTIRHFVKAQKGQEISLEEAQKMYDVKTHIFHNMPEAPVFDGVIEVMEQAFRHGMSVNVVTGSGQKPLIERLIRDFGDYLSKDHIVTAYDVERGKPHPDPYLMGLRKAGGLHPWEAVVVENAPLGVRAGASAGIFTIGVNSGPLPDKVLYDAGAHVVYRRITQLRDHFEELFI</sequence>
<dbReference type="Proteomes" id="UP000016648">
    <property type="component" value="Unassembled WGS sequence"/>
</dbReference>
<dbReference type="SFLD" id="SFLDG01129">
    <property type="entry name" value="C1.5:_HAD__Beta-PGM__Phosphata"/>
    <property type="match status" value="1"/>
</dbReference>
<dbReference type="PANTHER" id="PTHR43481:SF4">
    <property type="entry name" value="GLYCEROL-1-PHOSPHATE PHOSPHOHYDROLASE 1-RELATED"/>
    <property type="match status" value="1"/>
</dbReference>
<proteinExistence type="predicted"/>
<protein>
    <submittedName>
        <fullName evidence="1">Haloacid dehalogenase-like hydrolase</fullName>
    </submittedName>
</protein>
<dbReference type="InterPro" id="IPR041492">
    <property type="entry name" value="HAD_2"/>
</dbReference>
<dbReference type="PANTHER" id="PTHR43481">
    <property type="entry name" value="FRUCTOSE-1-PHOSPHATE PHOSPHATASE"/>
    <property type="match status" value="1"/>
</dbReference>
<dbReference type="InterPro" id="IPR036412">
    <property type="entry name" value="HAD-like_sf"/>
</dbReference>
<evidence type="ECO:0000313" key="1">
    <source>
        <dbReference type="EMBL" id="ERK40452.1"/>
    </source>
</evidence>
<dbReference type="SFLD" id="SFLDS00003">
    <property type="entry name" value="Haloacid_Dehalogenase"/>
    <property type="match status" value="1"/>
</dbReference>
<keyword evidence="2" id="KW-1185">Reference proteome</keyword>
<gene>
    <name evidence="1" type="ORF">HMPREF9135_1371</name>
</gene>
<dbReference type="SFLD" id="SFLDG01135">
    <property type="entry name" value="C1.5.6:_HAD__Beta-PGM__Phospha"/>
    <property type="match status" value="1"/>
</dbReference>
<dbReference type="PATRIC" id="fig|1115809.3.peg.155"/>